<evidence type="ECO:0000313" key="8">
    <source>
        <dbReference type="EMBL" id="MFD2069114.1"/>
    </source>
</evidence>
<evidence type="ECO:0000313" key="9">
    <source>
        <dbReference type="Proteomes" id="UP001597369"/>
    </source>
</evidence>
<evidence type="ECO:0000256" key="5">
    <source>
        <dbReference type="ARBA" id="ARBA00023136"/>
    </source>
</evidence>
<comment type="subcellular location">
    <subcellularLocation>
        <location evidence="1">Membrane</location>
        <topology evidence="1">Multi-pass membrane protein</topology>
    </subcellularLocation>
</comment>
<organism evidence="8 9">
    <name type="scientific">Pontibacter silvestris</name>
    <dbReference type="NCBI Taxonomy" id="2305183"/>
    <lineage>
        <taxon>Bacteria</taxon>
        <taxon>Pseudomonadati</taxon>
        <taxon>Bacteroidota</taxon>
        <taxon>Cytophagia</taxon>
        <taxon>Cytophagales</taxon>
        <taxon>Hymenobacteraceae</taxon>
        <taxon>Pontibacter</taxon>
    </lineage>
</organism>
<feature type="transmembrane region" description="Helical" evidence="7">
    <location>
        <begin position="408"/>
        <end position="429"/>
    </location>
</feature>
<evidence type="ECO:0000256" key="6">
    <source>
        <dbReference type="RuleBase" id="RU362091"/>
    </source>
</evidence>
<protein>
    <submittedName>
        <fullName evidence="8">Sodium/solute symporter</fullName>
    </submittedName>
</protein>
<comment type="caution">
    <text evidence="8">The sequence shown here is derived from an EMBL/GenBank/DDBJ whole genome shotgun (WGS) entry which is preliminary data.</text>
</comment>
<dbReference type="InterPro" id="IPR001734">
    <property type="entry name" value="Na/solute_symporter"/>
</dbReference>
<dbReference type="NCBIfam" id="TIGR00813">
    <property type="entry name" value="sss"/>
    <property type="match status" value="1"/>
</dbReference>
<evidence type="ECO:0000256" key="4">
    <source>
        <dbReference type="ARBA" id="ARBA00022989"/>
    </source>
</evidence>
<reference evidence="9" key="1">
    <citation type="journal article" date="2019" name="Int. J. Syst. Evol. Microbiol.">
        <title>The Global Catalogue of Microorganisms (GCM) 10K type strain sequencing project: providing services to taxonomists for standard genome sequencing and annotation.</title>
        <authorList>
            <consortium name="The Broad Institute Genomics Platform"/>
            <consortium name="The Broad Institute Genome Sequencing Center for Infectious Disease"/>
            <person name="Wu L."/>
            <person name="Ma J."/>
        </authorList>
    </citation>
    <scope>NUCLEOTIDE SEQUENCE [LARGE SCALE GENOMIC DNA]</scope>
    <source>
        <strain evidence="9">JCM 16545</strain>
    </source>
</reference>
<feature type="transmembrane region" description="Helical" evidence="7">
    <location>
        <begin position="603"/>
        <end position="623"/>
    </location>
</feature>
<feature type="transmembrane region" description="Helical" evidence="7">
    <location>
        <begin position="564"/>
        <end position="582"/>
    </location>
</feature>
<gene>
    <name evidence="8" type="ORF">ACFSKU_19670</name>
</gene>
<dbReference type="PANTHER" id="PTHR11819">
    <property type="entry name" value="SOLUTE CARRIER FAMILY 5"/>
    <property type="match status" value="1"/>
</dbReference>
<keyword evidence="3 7" id="KW-0812">Transmembrane</keyword>
<feature type="transmembrane region" description="Helical" evidence="7">
    <location>
        <begin position="295"/>
        <end position="320"/>
    </location>
</feature>
<dbReference type="InterPro" id="IPR018212">
    <property type="entry name" value="Na/solute_symporter_CS"/>
</dbReference>
<dbReference type="EMBL" id="JBHUHV010000058">
    <property type="protein sequence ID" value="MFD2069114.1"/>
    <property type="molecule type" value="Genomic_DNA"/>
</dbReference>
<dbReference type="InterPro" id="IPR038377">
    <property type="entry name" value="Na/Glc_symporter_sf"/>
</dbReference>
<keyword evidence="5 7" id="KW-0472">Membrane</keyword>
<feature type="transmembrane region" description="Helical" evidence="7">
    <location>
        <begin position="490"/>
        <end position="511"/>
    </location>
</feature>
<feature type="transmembrane region" description="Helical" evidence="7">
    <location>
        <begin position="158"/>
        <end position="176"/>
    </location>
</feature>
<name>A0ABW4X2A5_9BACT</name>
<dbReference type="Gene3D" id="1.20.1730.10">
    <property type="entry name" value="Sodium/glucose cotransporter"/>
    <property type="match status" value="1"/>
</dbReference>
<dbReference type="PANTHER" id="PTHR11819:SF195">
    <property type="entry name" value="SODIUM_GLUCOSE COTRANSPORTER 4"/>
    <property type="match status" value="1"/>
</dbReference>
<feature type="transmembrane region" description="Helical" evidence="7">
    <location>
        <begin position="183"/>
        <end position="205"/>
    </location>
</feature>
<feature type="transmembrane region" description="Helical" evidence="7">
    <location>
        <begin position="6"/>
        <end position="27"/>
    </location>
</feature>
<dbReference type="PROSITE" id="PS50283">
    <property type="entry name" value="NA_SOLUT_SYMP_3"/>
    <property type="match status" value="1"/>
</dbReference>
<evidence type="ECO:0000256" key="7">
    <source>
        <dbReference type="SAM" id="Phobius"/>
    </source>
</evidence>
<feature type="transmembrane region" description="Helical" evidence="7">
    <location>
        <begin position="466"/>
        <end position="484"/>
    </location>
</feature>
<evidence type="ECO:0000256" key="1">
    <source>
        <dbReference type="ARBA" id="ARBA00004141"/>
    </source>
</evidence>
<evidence type="ECO:0000256" key="2">
    <source>
        <dbReference type="ARBA" id="ARBA00006434"/>
    </source>
</evidence>
<dbReference type="Proteomes" id="UP001597369">
    <property type="component" value="Unassembled WGS sequence"/>
</dbReference>
<dbReference type="RefSeq" id="WP_229957366.1">
    <property type="nucleotide sequence ID" value="NZ_JAJJWI010000001.1"/>
</dbReference>
<feature type="transmembrane region" description="Helical" evidence="7">
    <location>
        <begin position="121"/>
        <end position="138"/>
    </location>
</feature>
<feature type="transmembrane region" description="Helical" evidence="7">
    <location>
        <begin position="254"/>
        <end position="274"/>
    </location>
</feature>
<dbReference type="PROSITE" id="PS00456">
    <property type="entry name" value="NA_SOLUT_SYMP_1"/>
    <property type="match status" value="1"/>
</dbReference>
<proteinExistence type="inferred from homology"/>
<feature type="transmembrane region" description="Helical" evidence="7">
    <location>
        <begin position="48"/>
        <end position="69"/>
    </location>
</feature>
<dbReference type="Pfam" id="PF00474">
    <property type="entry name" value="SSF"/>
    <property type="match status" value="1"/>
</dbReference>
<keyword evidence="9" id="KW-1185">Reference proteome</keyword>
<evidence type="ECO:0000256" key="3">
    <source>
        <dbReference type="ARBA" id="ARBA00022692"/>
    </source>
</evidence>
<feature type="transmembrane region" description="Helical" evidence="7">
    <location>
        <begin position="532"/>
        <end position="552"/>
    </location>
</feature>
<sequence>MTSGFSTLDYAIFILYALVILFMGLWVSRSKTGVEKTAQEYFLADKSLTWWAVGASLIAANISAEHFIGTSGSGFAIGLAISAYEWMAAVALIVVAKYFLPVFIDKGIYTMPQFLNQRFNRGVSTAFAVFWLLVYVFVNLTSVSYLGALAMENIMGVPLEYGIIGLLLFSAIYSIYGGLEAVAWTDVVQVIVLVGGGLVTTFLALDAVGEGSGILAGIANIYEKGRDHFTMVLPQGHLFVPDGETGTRDAFIDLPGIAVIAGAMWATNLGYWGFNQYIIQKGLAAKSINEAKRGLLFAGYLKILMPIIVVIPGITAYVLLNAHTPEELASILGKSVEAIGTIDKSDQAYPWLLKNFVPTGVRGLAFAALAAAIVSSLASMVNSTSTIFTMDIYRPYFKPEANNKELVLVGRVVAVIALAIAAVVAPQLASLDQVFQYIQEYTGYIYPGVIAVFGMGLFWKQITPNAALWTAIATIPAGILFKVVSPNMPFLLRMGYVFIILCVIASLISFAERGKKVKKDLPEPGRRKTIAGYSYLFFALGIIVFIAALVFGDELSYLAFAPSMYFLGTFLLMIGIILYTNANMEVADPKAIVSDPVLFNTGTPFNLGAAGIVLIIGLIYYFLWY</sequence>
<accession>A0ABW4X2A5</accession>
<keyword evidence="4 7" id="KW-1133">Transmembrane helix</keyword>
<feature type="transmembrane region" description="Helical" evidence="7">
    <location>
        <begin position="441"/>
        <end position="459"/>
    </location>
</feature>
<feature type="transmembrane region" description="Helical" evidence="7">
    <location>
        <begin position="75"/>
        <end position="100"/>
    </location>
</feature>
<comment type="similarity">
    <text evidence="2 6">Belongs to the sodium:solute symporter (SSF) (TC 2.A.21) family.</text>
</comment>
<feature type="transmembrane region" description="Helical" evidence="7">
    <location>
        <begin position="364"/>
        <end position="388"/>
    </location>
</feature>